<dbReference type="InterPro" id="IPR040442">
    <property type="entry name" value="Pyrv_kinase-like_dom_sf"/>
</dbReference>
<reference evidence="11 12" key="1">
    <citation type="submission" date="2016-10" db="EMBL/GenBank/DDBJ databases">
        <authorList>
            <person name="de Groot N.N."/>
        </authorList>
    </citation>
    <scope>NUCLEOTIDE SEQUENCE [LARGE SCALE GENOMIC DNA]</scope>
    <source>
        <strain evidence="11 12">DSM 21001</strain>
    </source>
</reference>
<sequence length="290" mass="31104">MSLTQPRTPAGTRITAQTLLEKKRAHEPITAVTAADYPTARLLDEAEIDLILVGDSLAMATLGHENTLSITMDEMLHHARAVSRGAPHSFLVGDMPYGSYHVSEEEAVRNALRFIREAGMAAVKLEGAHPSLVARLAAAEIQVVGHLGLTPQAVHRMGGYKVQGRTLDAAEALLEDALALEHAGAVALVLEGIPRELAERITRHLEIPTIGIGAGPGCDGQILVFHDLFHLTFAPSAKFVRRFGDAASLFRDGLADFKHEVATRTFPADSESYHLPVAVAQAMAQPLAKV</sequence>
<evidence type="ECO:0000256" key="5">
    <source>
        <dbReference type="ARBA" id="ARBA00022679"/>
    </source>
</evidence>
<dbReference type="FunFam" id="3.20.20.60:FF:000003">
    <property type="entry name" value="3-methyl-2-oxobutanoate hydroxymethyltransferase"/>
    <property type="match status" value="1"/>
</dbReference>
<dbReference type="GO" id="GO:0000287">
    <property type="term" value="F:magnesium ion binding"/>
    <property type="evidence" value="ECO:0007669"/>
    <property type="project" value="TreeGrafter"/>
</dbReference>
<keyword evidence="7" id="KW-0963">Cytoplasm</keyword>
<dbReference type="PIRSF" id="PIRSF000388">
    <property type="entry name" value="Pantoate_hydroxy_MeTrfase"/>
    <property type="match status" value="1"/>
</dbReference>
<dbReference type="EC" id="2.1.2.11" evidence="7"/>
<dbReference type="Gene3D" id="3.20.20.60">
    <property type="entry name" value="Phosphoenolpyruvate-binding domains"/>
    <property type="match status" value="1"/>
</dbReference>
<keyword evidence="7 10" id="KW-0460">Magnesium</keyword>
<evidence type="ECO:0000256" key="6">
    <source>
        <dbReference type="ARBA" id="ARBA00056497"/>
    </source>
</evidence>
<dbReference type="AlphaFoldDB" id="A0A1I6L8T9"/>
<evidence type="ECO:0000256" key="7">
    <source>
        <dbReference type="HAMAP-Rule" id="MF_00156"/>
    </source>
</evidence>
<evidence type="ECO:0000256" key="8">
    <source>
        <dbReference type="PIRSR" id="PIRSR000388-1"/>
    </source>
</evidence>
<feature type="binding site" evidence="7 9">
    <location>
        <position position="124"/>
    </location>
    <ligand>
        <name>3-methyl-2-oxobutanoate</name>
        <dbReference type="ChEBI" id="CHEBI:11851"/>
    </ligand>
</feature>
<keyword evidence="11" id="KW-0489">Methyltransferase</keyword>
<evidence type="ECO:0000256" key="10">
    <source>
        <dbReference type="PIRSR" id="PIRSR000388-3"/>
    </source>
</evidence>
<evidence type="ECO:0000313" key="12">
    <source>
        <dbReference type="Proteomes" id="UP000199024"/>
    </source>
</evidence>
<keyword evidence="5 7" id="KW-0808">Transferase</keyword>
<dbReference type="UniPathway" id="UPA00028">
    <property type="reaction ID" value="UER00003"/>
</dbReference>
<comment type="catalytic activity">
    <reaction evidence="7">
        <text>(6R)-5,10-methylene-5,6,7,8-tetrahydrofolate + 3-methyl-2-oxobutanoate + H2O = 2-dehydropantoate + (6S)-5,6,7,8-tetrahydrofolate</text>
        <dbReference type="Rhea" id="RHEA:11824"/>
        <dbReference type="ChEBI" id="CHEBI:11561"/>
        <dbReference type="ChEBI" id="CHEBI:11851"/>
        <dbReference type="ChEBI" id="CHEBI:15377"/>
        <dbReference type="ChEBI" id="CHEBI:15636"/>
        <dbReference type="ChEBI" id="CHEBI:57453"/>
        <dbReference type="EC" id="2.1.2.11"/>
    </reaction>
</comment>
<evidence type="ECO:0000256" key="1">
    <source>
        <dbReference type="ARBA" id="ARBA00005033"/>
    </source>
</evidence>
<evidence type="ECO:0000256" key="3">
    <source>
        <dbReference type="ARBA" id="ARBA00011424"/>
    </source>
</evidence>
<dbReference type="Pfam" id="PF02548">
    <property type="entry name" value="Pantoate_transf"/>
    <property type="match status" value="1"/>
</dbReference>
<name>A0A1I6L8T9_9BACT</name>
<dbReference type="SUPFAM" id="SSF51621">
    <property type="entry name" value="Phosphoenolpyruvate/pyruvate domain"/>
    <property type="match status" value="1"/>
</dbReference>
<accession>A0A1I6L8T9</accession>
<dbReference type="GO" id="GO:0005737">
    <property type="term" value="C:cytoplasm"/>
    <property type="evidence" value="ECO:0007669"/>
    <property type="project" value="UniProtKB-SubCell"/>
</dbReference>
<dbReference type="GO" id="GO:0003864">
    <property type="term" value="F:3-methyl-2-oxobutanoate hydroxymethyltransferase activity"/>
    <property type="evidence" value="ECO:0007669"/>
    <property type="project" value="UniProtKB-UniRule"/>
</dbReference>
<dbReference type="InterPro" id="IPR003700">
    <property type="entry name" value="Pantoate_hydroxy_MeTrfase"/>
</dbReference>
<dbReference type="NCBIfam" id="TIGR00222">
    <property type="entry name" value="panB"/>
    <property type="match status" value="1"/>
</dbReference>
<dbReference type="HAMAP" id="MF_00156">
    <property type="entry name" value="PanB"/>
    <property type="match status" value="1"/>
</dbReference>
<dbReference type="GO" id="GO:0032259">
    <property type="term" value="P:methylation"/>
    <property type="evidence" value="ECO:0007669"/>
    <property type="project" value="UniProtKB-KW"/>
</dbReference>
<dbReference type="PANTHER" id="PTHR20881">
    <property type="entry name" value="3-METHYL-2-OXOBUTANOATE HYDROXYMETHYLTRANSFERASE"/>
    <property type="match status" value="1"/>
</dbReference>
<feature type="binding site" evidence="7 9">
    <location>
        <position position="94"/>
    </location>
    <ligand>
        <name>3-methyl-2-oxobutanoate</name>
        <dbReference type="ChEBI" id="CHEBI:11851"/>
    </ligand>
</feature>
<feature type="binding site" evidence="7 10">
    <location>
        <position position="94"/>
    </location>
    <ligand>
        <name>Mg(2+)</name>
        <dbReference type="ChEBI" id="CHEBI:18420"/>
    </ligand>
</feature>
<comment type="subcellular location">
    <subcellularLocation>
        <location evidence="7">Cytoplasm</location>
    </subcellularLocation>
</comment>
<dbReference type="STRING" id="474950.SAMN05421771_0425"/>
<evidence type="ECO:0000256" key="9">
    <source>
        <dbReference type="PIRSR" id="PIRSR000388-2"/>
    </source>
</evidence>
<evidence type="ECO:0000313" key="11">
    <source>
        <dbReference type="EMBL" id="SFR99867.1"/>
    </source>
</evidence>
<feature type="binding site" evidence="7 9">
    <location>
        <begin position="55"/>
        <end position="56"/>
    </location>
    <ligand>
        <name>3-methyl-2-oxobutanoate</name>
        <dbReference type="ChEBI" id="CHEBI:11851"/>
    </ligand>
</feature>
<keyword evidence="4 7" id="KW-0566">Pantothenate biosynthesis</keyword>
<comment type="subunit">
    <text evidence="3 7">Homodecamer; pentamer of dimers.</text>
</comment>
<evidence type="ECO:0000256" key="2">
    <source>
        <dbReference type="ARBA" id="ARBA00008676"/>
    </source>
</evidence>
<dbReference type="Proteomes" id="UP000199024">
    <property type="component" value="Unassembled WGS sequence"/>
</dbReference>
<keyword evidence="7 10" id="KW-0479">Metal-binding</keyword>
<proteinExistence type="inferred from homology"/>
<keyword evidence="12" id="KW-1185">Reference proteome</keyword>
<feature type="binding site" evidence="7 10">
    <location>
        <position position="126"/>
    </location>
    <ligand>
        <name>Mg(2+)</name>
        <dbReference type="ChEBI" id="CHEBI:18420"/>
    </ligand>
</feature>
<dbReference type="CDD" id="cd06557">
    <property type="entry name" value="KPHMT-like"/>
    <property type="match status" value="1"/>
</dbReference>
<organism evidence="11 12">
    <name type="scientific">Granulicella pectinivorans</name>
    <dbReference type="NCBI Taxonomy" id="474950"/>
    <lineage>
        <taxon>Bacteria</taxon>
        <taxon>Pseudomonadati</taxon>
        <taxon>Acidobacteriota</taxon>
        <taxon>Terriglobia</taxon>
        <taxon>Terriglobales</taxon>
        <taxon>Acidobacteriaceae</taxon>
        <taxon>Granulicella</taxon>
    </lineage>
</organism>
<comment type="cofactor">
    <cofactor evidence="7 10">
        <name>Mg(2+)</name>
        <dbReference type="ChEBI" id="CHEBI:18420"/>
    </cofactor>
    <text evidence="7 10">Binds 1 Mg(2+) ion per subunit.</text>
</comment>
<dbReference type="PANTHER" id="PTHR20881:SF0">
    <property type="entry name" value="3-METHYL-2-OXOBUTANOATE HYDROXYMETHYLTRANSFERASE"/>
    <property type="match status" value="1"/>
</dbReference>
<dbReference type="GO" id="GO:0008168">
    <property type="term" value="F:methyltransferase activity"/>
    <property type="evidence" value="ECO:0007669"/>
    <property type="project" value="UniProtKB-KW"/>
</dbReference>
<dbReference type="RefSeq" id="WP_089836175.1">
    <property type="nucleotide sequence ID" value="NZ_FOZL01000001.1"/>
</dbReference>
<dbReference type="OrthoDB" id="9781789at2"/>
<evidence type="ECO:0000256" key="4">
    <source>
        <dbReference type="ARBA" id="ARBA00022655"/>
    </source>
</evidence>
<feature type="active site" description="Proton acceptor" evidence="7 8">
    <location>
        <position position="191"/>
    </location>
</feature>
<comment type="function">
    <text evidence="6 7">Catalyzes the reversible reaction in which hydroxymethyl group from 5,10-methylenetetrahydrofolate is transferred onto alpha-ketoisovalerate to form ketopantoate.</text>
</comment>
<gene>
    <name evidence="7" type="primary">panB</name>
    <name evidence="11" type="ORF">SAMN05421771_0425</name>
</gene>
<dbReference type="InterPro" id="IPR015813">
    <property type="entry name" value="Pyrv/PenolPyrv_kinase-like_dom"/>
</dbReference>
<dbReference type="EMBL" id="FOZL01000001">
    <property type="protein sequence ID" value="SFR99867.1"/>
    <property type="molecule type" value="Genomic_DNA"/>
</dbReference>
<comment type="pathway">
    <text evidence="1 7">Cofactor biosynthesis; (R)-pantothenate biosynthesis; (R)-pantoate from 3-methyl-2-oxobutanoate: step 1/2.</text>
</comment>
<dbReference type="NCBIfam" id="NF001452">
    <property type="entry name" value="PRK00311.1"/>
    <property type="match status" value="1"/>
</dbReference>
<comment type="similarity">
    <text evidence="2 7">Belongs to the PanB family.</text>
</comment>
<protein>
    <recommendedName>
        <fullName evidence="7">3-methyl-2-oxobutanoate hydroxymethyltransferase</fullName>
        <ecNumber evidence="7">2.1.2.11</ecNumber>
    </recommendedName>
    <alternativeName>
        <fullName evidence="7">Ketopantoate hydroxymethyltransferase</fullName>
        <shortName evidence="7">KPHMT</shortName>
    </alternativeName>
</protein>
<feature type="binding site" evidence="7 10">
    <location>
        <position position="55"/>
    </location>
    <ligand>
        <name>Mg(2+)</name>
        <dbReference type="ChEBI" id="CHEBI:18420"/>
    </ligand>
</feature>
<dbReference type="GO" id="GO:0015940">
    <property type="term" value="P:pantothenate biosynthetic process"/>
    <property type="evidence" value="ECO:0007669"/>
    <property type="project" value="UniProtKB-UniRule"/>
</dbReference>